<keyword evidence="19" id="KW-1185">Reference proteome</keyword>
<dbReference type="CDD" id="cd00449">
    <property type="entry name" value="PLPDE_IV"/>
    <property type="match status" value="1"/>
</dbReference>
<evidence type="ECO:0000256" key="9">
    <source>
        <dbReference type="ARBA" id="ARBA00022679"/>
    </source>
</evidence>
<dbReference type="EMBL" id="CP036434">
    <property type="protein sequence ID" value="QDV09358.1"/>
    <property type="molecule type" value="Genomic_DNA"/>
</dbReference>
<evidence type="ECO:0000313" key="18">
    <source>
        <dbReference type="EMBL" id="QDV09358.1"/>
    </source>
</evidence>
<dbReference type="EC" id="2.6.1.42" evidence="17"/>
<comment type="pathway">
    <text evidence="3 17">Amino-acid biosynthesis; L-isoleucine biosynthesis; L-isoleucine from 2-oxobutanoate: step 4/4.</text>
</comment>
<dbReference type="FunFam" id="3.20.10.10:FF:000002">
    <property type="entry name" value="D-alanine aminotransferase"/>
    <property type="match status" value="1"/>
</dbReference>
<dbReference type="Pfam" id="PF01063">
    <property type="entry name" value="Aminotran_4"/>
    <property type="match status" value="1"/>
</dbReference>
<dbReference type="SUPFAM" id="SSF56752">
    <property type="entry name" value="D-aminoacid aminotransferase-like PLP-dependent enzymes"/>
    <property type="match status" value="1"/>
</dbReference>
<dbReference type="Gene3D" id="3.20.10.10">
    <property type="entry name" value="D-amino Acid Aminotransferase, subunit A, domain 2"/>
    <property type="match status" value="1"/>
</dbReference>
<evidence type="ECO:0000256" key="11">
    <source>
        <dbReference type="ARBA" id="ARBA00023304"/>
    </source>
</evidence>
<dbReference type="PANTHER" id="PTHR42743:SF11">
    <property type="entry name" value="AMINODEOXYCHORISMATE LYASE"/>
    <property type="match status" value="1"/>
</dbReference>
<evidence type="ECO:0000256" key="12">
    <source>
        <dbReference type="ARBA" id="ARBA00048212"/>
    </source>
</evidence>
<dbReference type="NCBIfam" id="NF005146">
    <property type="entry name" value="PRK06606.1"/>
    <property type="match status" value="1"/>
</dbReference>
<evidence type="ECO:0000256" key="17">
    <source>
        <dbReference type="RuleBase" id="RU364094"/>
    </source>
</evidence>
<dbReference type="InterPro" id="IPR001544">
    <property type="entry name" value="Aminotrans_IV"/>
</dbReference>
<dbReference type="Proteomes" id="UP000320390">
    <property type="component" value="Chromosome"/>
</dbReference>
<name>A0A518EZ55_9BACT</name>
<dbReference type="OrthoDB" id="9805628at2"/>
<evidence type="ECO:0000256" key="16">
    <source>
        <dbReference type="RuleBase" id="RU004516"/>
    </source>
</evidence>
<comment type="catalytic activity">
    <reaction evidence="14 17">
        <text>L-leucine + 2-oxoglutarate = 4-methyl-2-oxopentanoate + L-glutamate</text>
        <dbReference type="Rhea" id="RHEA:18321"/>
        <dbReference type="ChEBI" id="CHEBI:16810"/>
        <dbReference type="ChEBI" id="CHEBI:17865"/>
        <dbReference type="ChEBI" id="CHEBI:29985"/>
        <dbReference type="ChEBI" id="CHEBI:57427"/>
        <dbReference type="EC" id="2.6.1.42"/>
    </reaction>
</comment>
<evidence type="ECO:0000256" key="3">
    <source>
        <dbReference type="ARBA" id="ARBA00004824"/>
    </source>
</evidence>
<dbReference type="GO" id="GO:0052656">
    <property type="term" value="F:L-isoleucine-2-oxoglutarate transaminase activity"/>
    <property type="evidence" value="ECO:0007669"/>
    <property type="project" value="RHEA"/>
</dbReference>
<protein>
    <recommendedName>
        <fullName evidence="17">Branched-chain-amino-acid aminotransferase</fullName>
        <shortName evidence="17">BCAT</shortName>
        <ecNumber evidence="17">2.6.1.42</ecNumber>
    </recommendedName>
</protein>
<reference evidence="18 19" key="1">
    <citation type="submission" date="2019-02" db="EMBL/GenBank/DDBJ databases">
        <title>Deep-cultivation of Planctomycetes and their phenomic and genomic characterization uncovers novel biology.</title>
        <authorList>
            <person name="Wiegand S."/>
            <person name="Jogler M."/>
            <person name="Boedeker C."/>
            <person name="Pinto D."/>
            <person name="Vollmers J."/>
            <person name="Rivas-Marin E."/>
            <person name="Kohn T."/>
            <person name="Peeters S.H."/>
            <person name="Heuer A."/>
            <person name="Rast P."/>
            <person name="Oberbeckmann S."/>
            <person name="Bunk B."/>
            <person name="Jeske O."/>
            <person name="Meyerdierks A."/>
            <person name="Storesund J.E."/>
            <person name="Kallscheuer N."/>
            <person name="Luecker S."/>
            <person name="Lage O.M."/>
            <person name="Pohl T."/>
            <person name="Merkel B.J."/>
            <person name="Hornburger P."/>
            <person name="Mueller R.-W."/>
            <person name="Bruemmer F."/>
            <person name="Labrenz M."/>
            <person name="Spormann A.M."/>
            <person name="Op den Camp H."/>
            <person name="Overmann J."/>
            <person name="Amann R."/>
            <person name="Jetten M.S.M."/>
            <person name="Mascher T."/>
            <person name="Medema M.H."/>
            <person name="Devos D.P."/>
            <person name="Kaster A.-K."/>
            <person name="Ovreas L."/>
            <person name="Rohde M."/>
            <person name="Galperin M.Y."/>
            <person name="Jogler C."/>
        </authorList>
    </citation>
    <scope>NUCLEOTIDE SEQUENCE [LARGE SCALE GENOMIC DNA]</scope>
    <source>
        <strain evidence="18 19">Poly30</strain>
    </source>
</reference>
<comment type="similarity">
    <text evidence="6 15">Belongs to the class-IV pyridoxal-phosphate-dependent aminotransferase family.</text>
</comment>
<dbReference type="NCBIfam" id="TIGR01122">
    <property type="entry name" value="ilvE_I"/>
    <property type="match status" value="1"/>
</dbReference>
<dbReference type="RefSeq" id="WP_145203578.1">
    <property type="nucleotide sequence ID" value="NZ_CP036434.1"/>
</dbReference>
<dbReference type="PANTHER" id="PTHR42743">
    <property type="entry name" value="AMINO-ACID AMINOTRANSFERASE"/>
    <property type="match status" value="1"/>
</dbReference>
<evidence type="ECO:0000256" key="6">
    <source>
        <dbReference type="ARBA" id="ARBA00009320"/>
    </source>
</evidence>
<evidence type="ECO:0000256" key="10">
    <source>
        <dbReference type="ARBA" id="ARBA00022898"/>
    </source>
</evidence>
<dbReference type="GO" id="GO:0005829">
    <property type="term" value="C:cytosol"/>
    <property type="evidence" value="ECO:0007669"/>
    <property type="project" value="TreeGrafter"/>
</dbReference>
<evidence type="ECO:0000256" key="14">
    <source>
        <dbReference type="ARBA" id="ARBA00049229"/>
    </source>
</evidence>
<organism evidence="18 19">
    <name type="scientific">Saltatorellus ferox</name>
    <dbReference type="NCBI Taxonomy" id="2528018"/>
    <lineage>
        <taxon>Bacteria</taxon>
        <taxon>Pseudomonadati</taxon>
        <taxon>Planctomycetota</taxon>
        <taxon>Planctomycetia</taxon>
        <taxon>Planctomycetia incertae sedis</taxon>
        <taxon>Saltatorellus</taxon>
    </lineage>
</organism>
<evidence type="ECO:0000256" key="4">
    <source>
        <dbReference type="ARBA" id="ARBA00004931"/>
    </source>
</evidence>
<dbReference type="InterPro" id="IPR036038">
    <property type="entry name" value="Aminotransferase-like"/>
</dbReference>
<dbReference type="UniPathway" id="UPA00047">
    <property type="reaction ID" value="UER00058"/>
</dbReference>
<keyword evidence="7 17" id="KW-0032">Aminotransferase</keyword>
<dbReference type="InterPro" id="IPR050571">
    <property type="entry name" value="Class-IV_PLP-Dep_Aminotrnsfr"/>
</dbReference>
<comment type="pathway">
    <text evidence="5 17">Amino-acid biosynthesis; L-leucine biosynthesis; L-leucine from 3-methyl-2-oxobutanoate: step 4/4.</text>
</comment>
<dbReference type="GO" id="GO:0009099">
    <property type="term" value="P:L-valine biosynthetic process"/>
    <property type="evidence" value="ECO:0007669"/>
    <property type="project" value="UniProtKB-UniPathway"/>
</dbReference>
<dbReference type="InterPro" id="IPR043131">
    <property type="entry name" value="BCAT-like_N"/>
</dbReference>
<sequence length="309" mass="33754">MQPSDFIWMDGKLVPFADATVHVLSHSLHYGNAVFEGIRAYSTPEGPAILQLQAHVKRLFRSSRVLDMKIPFSESEIEAAILETVRRNGHESCYVRPLVFRGFGPLGVLPKGNPIQISVATWEWNSLHAEGGLDTGVDVGFSSWRRMAAGTHPAMAKASGNYLNSQLVVQEAVRHGYAEGLVLDVDGYLSEGSGENVFLVQDGVVLTPPIGNSILAGITRGMVMELCEELGIEVRQARIPREAVFFSQEMFMTGTAAEITPVRTVDGKPLEEAAPGPITKRLQTEFFARVKGTVPDRGGWLTHVRQASV</sequence>
<evidence type="ECO:0000313" key="19">
    <source>
        <dbReference type="Proteomes" id="UP000320390"/>
    </source>
</evidence>
<gene>
    <name evidence="18" type="primary">ilvE_2</name>
    <name evidence="17" type="synonym">ilvE</name>
    <name evidence="18" type="ORF">Poly30_49160</name>
</gene>
<dbReference type="InterPro" id="IPR005785">
    <property type="entry name" value="B_amino_transI"/>
</dbReference>
<proteinExistence type="inferred from homology"/>
<evidence type="ECO:0000256" key="13">
    <source>
        <dbReference type="ARBA" id="ARBA00048798"/>
    </source>
</evidence>
<dbReference type="GO" id="GO:0052654">
    <property type="term" value="F:L-leucine-2-oxoglutarate transaminase activity"/>
    <property type="evidence" value="ECO:0007669"/>
    <property type="project" value="RHEA"/>
</dbReference>
<keyword evidence="11 17" id="KW-0100">Branched-chain amino acid biosynthesis</keyword>
<evidence type="ECO:0000256" key="1">
    <source>
        <dbReference type="ARBA" id="ARBA00001933"/>
    </source>
</evidence>
<evidence type="ECO:0000256" key="15">
    <source>
        <dbReference type="RuleBase" id="RU004106"/>
    </source>
</evidence>
<comment type="catalytic activity">
    <reaction evidence="13 17">
        <text>L-isoleucine + 2-oxoglutarate = (S)-3-methyl-2-oxopentanoate + L-glutamate</text>
        <dbReference type="Rhea" id="RHEA:24801"/>
        <dbReference type="ChEBI" id="CHEBI:16810"/>
        <dbReference type="ChEBI" id="CHEBI:29985"/>
        <dbReference type="ChEBI" id="CHEBI:35146"/>
        <dbReference type="ChEBI" id="CHEBI:58045"/>
        <dbReference type="EC" id="2.6.1.42"/>
    </reaction>
</comment>
<dbReference type="GO" id="GO:0009097">
    <property type="term" value="P:isoleucine biosynthetic process"/>
    <property type="evidence" value="ECO:0007669"/>
    <property type="project" value="UniProtKB-UniPathway"/>
</dbReference>
<dbReference type="InterPro" id="IPR043132">
    <property type="entry name" value="BCAT-like_C"/>
</dbReference>
<dbReference type="AlphaFoldDB" id="A0A518EZ55"/>
<evidence type="ECO:0000256" key="5">
    <source>
        <dbReference type="ARBA" id="ARBA00005072"/>
    </source>
</evidence>
<dbReference type="Gene3D" id="3.30.470.10">
    <property type="match status" value="1"/>
</dbReference>
<keyword evidence="10 16" id="KW-0663">Pyridoxal phosphate</keyword>
<evidence type="ECO:0000256" key="8">
    <source>
        <dbReference type="ARBA" id="ARBA00022605"/>
    </source>
</evidence>
<dbReference type="UniPathway" id="UPA00048">
    <property type="reaction ID" value="UER00073"/>
</dbReference>
<evidence type="ECO:0000256" key="7">
    <source>
        <dbReference type="ARBA" id="ARBA00022576"/>
    </source>
</evidence>
<keyword evidence="8 17" id="KW-0028">Amino-acid biosynthesis</keyword>
<comment type="catalytic activity">
    <reaction evidence="12 17">
        <text>L-valine + 2-oxoglutarate = 3-methyl-2-oxobutanoate + L-glutamate</text>
        <dbReference type="Rhea" id="RHEA:24813"/>
        <dbReference type="ChEBI" id="CHEBI:11851"/>
        <dbReference type="ChEBI" id="CHEBI:16810"/>
        <dbReference type="ChEBI" id="CHEBI:29985"/>
        <dbReference type="ChEBI" id="CHEBI:57762"/>
        <dbReference type="EC" id="2.6.1.42"/>
    </reaction>
</comment>
<dbReference type="PROSITE" id="PS00770">
    <property type="entry name" value="AA_TRANSFER_CLASS_4"/>
    <property type="match status" value="1"/>
</dbReference>
<comment type="cofactor">
    <cofactor evidence="1 16">
        <name>pyridoxal 5'-phosphate</name>
        <dbReference type="ChEBI" id="CHEBI:597326"/>
    </cofactor>
</comment>
<keyword evidence="9 17" id="KW-0808">Transferase</keyword>
<accession>A0A518EZ55</accession>
<evidence type="ECO:0000256" key="2">
    <source>
        <dbReference type="ARBA" id="ARBA00003109"/>
    </source>
</evidence>
<comment type="pathway">
    <text evidence="4 17">Amino-acid biosynthesis; L-valine biosynthesis; L-valine from pyruvate: step 4/4.</text>
</comment>
<dbReference type="UniPathway" id="UPA00049">
    <property type="reaction ID" value="UER00062"/>
</dbReference>
<comment type="function">
    <text evidence="2 17">Acts on leucine, isoleucine and valine.</text>
</comment>
<dbReference type="InterPro" id="IPR018300">
    <property type="entry name" value="Aminotrans_IV_CS"/>
</dbReference>
<dbReference type="GO" id="GO:0052655">
    <property type="term" value="F:L-valine-2-oxoglutarate transaminase activity"/>
    <property type="evidence" value="ECO:0007669"/>
    <property type="project" value="RHEA"/>
</dbReference>
<dbReference type="GO" id="GO:0009098">
    <property type="term" value="P:L-leucine biosynthetic process"/>
    <property type="evidence" value="ECO:0007669"/>
    <property type="project" value="UniProtKB-UniPathway"/>
</dbReference>